<sequence>MSEGTQRLSPVEFKALFRQRGWTGKTLALRWEVSEAWISKILKNPDRAPHWDDAVRGLPDAEIEL</sequence>
<protein>
    <recommendedName>
        <fullName evidence="2">XRE family transcriptional regulator</fullName>
    </recommendedName>
</protein>
<dbReference type="AlphaFoldDB" id="R4IU36"/>
<organism evidence="1">
    <name type="scientific">Pseudomonas migulae</name>
    <dbReference type="NCBI Taxonomy" id="78543"/>
    <lineage>
        <taxon>Bacteria</taxon>
        <taxon>Pseudomonadati</taxon>
        <taxon>Pseudomonadota</taxon>
        <taxon>Gammaproteobacteria</taxon>
        <taxon>Pseudomonadales</taxon>
        <taxon>Pseudomonadaceae</taxon>
        <taxon>Pseudomonas</taxon>
    </lineage>
</organism>
<evidence type="ECO:0008006" key="2">
    <source>
        <dbReference type="Google" id="ProtNLM"/>
    </source>
</evidence>
<proteinExistence type="predicted"/>
<gene>
    <name evidence="1" type="ORF">pD2RT_055</name>
</gene>
<reference evidence="1" key="1">
    <citation type="journal article" date="2013" name="Plasmid">
        <title>Complete nucleotide sequence of the self-transmissible TOL plasmid pD2RT provides new insight into arrangement of toluene catabolic plasmids.</title>
        <authorList>
            <person name="Jutkina J."/>
            <person name="Hansen L.H."/>
            <person name="Li L."/>
            <person name="Heinaru E."/>
            <person name="Vedler E."/>
            <person name="Joesaar M."/>
            <person name="Heinaru A."/>
        </authorList>
    </citation>
    <scope>NUCLEOTIDE SEQUENCE</scope>
    <source>
        <strain evidence="1">D2RT</strain>
        <plasmid evidence="1">pD2RT</plasmid>
    </source>
</reference>
<name>R4IU36_9PSED</name>
<dbReference type="EMBL" id="JX891462">
    <property type="protein sequence ID" value="AGC70409.1"/>
    <property type="molecule type" value="Genomic_DNA"/>
</dbReference>
<accession>R4IU36</accession>
<geneLocation type="plasmid" evidence="1">
    <name>pD2RT</name>
</geneLocation>
<evidence type="ECO:0000313" key="1">
    <source>
        <dbReference type="EMBL" id="AGC70409.1"/>
    </source>
</evidence>
<keyword evidence="1" id="KW-0614">Plasmid</keyword>